<proteinExistence type="inferred from homology"/>
<dbReference type="CDD" id="cd11063">
    <property type="entry name" value="CYP52"/>
    <property type="match status" value="1"/>
</dbReference>
<dbReference type="GO" id="GO:0016712">
    <property type="term" value="F:oxidoreductase activity, acting on paired donors, with incorporation or reduction of molecular oxygen, reduced flavin or flavoprotein as one donor, and incorporation of one atom of oxygen"/>
    <property type="evidence" value="ECO:0007669"/>
    <property type="project" value="InterPro"/>
</dbReference>
<keyword evidence="4 8" id="KW-0479">Metal-binding</keyword>
<dbReference type="AlphaFoldDB" id="A0A6G1MDH9"/>
<reference evidence="13 14" key="1">
    <citation type="submission" date="2019-06" db="EMBL/GenBank/DDBJ databases">
        <authorList>
            <person name="Palmer J.M."/>
        </authorList>
    </citation>
    <scope>NUCLEOTIDE SEQUENCE [LARGE SCALE GENOMIC DNA]</scope>
    <source>
        <strain evidence="11 13">TWF106</strain>
        <strain evidence="12 14">TWF191</strain>
        <strain evidence="10">TWF679</strain>
    </source>
</reference>
<evidence type="ECO:0000313" key="12">
    <source>
        <dbReference type="EMBL" id="KAF3228166.1"/>
    </source>
</evidence>
<evidence type="ECO:0000256" key="9">
    <source>
        <dbReference type="RuleBase" id="RU000461"/>
    </source>
</evidence>
<dbReference type="Proteomes" id="UP000472727">
    <property type="component" value="Unassembled WGS sequence"/>
</dbReference>
<dbReference type="GO" id="GO:0020037">
    <property type="term" value="F:heme binding"/>
    <property type="evidence" value="ECO:0007669"/>
    <property type="project" value="InterPro"/>
</dbReference>
<comment type="cofactor">
    <cofactor evidence="1 8">
        <name>heme</name>
        <dbReference type="ChEBI" id="CHEBI:30413"/>
    </cofactor>
</comment>
<dbReference type="PANTHER" id="PTHR24287:SF1">
    <property type="entry name" value="P450, PUTATIVE (EUROFUNG)-RELATED"/>
    <property type="match status" value="1"/>
</dbReference>
<dbReference type="GO" id="GO:0005506">
    <property type="term" value="F:iron ion binding"/>
    <property type="evidence" value="ECO:0007669"/>
    <property type="project" value="InterPro"/>
</dbReference>
<dbReference type="PANTHER" id="PTHR24287">
    <property type="entry name" value="P450, PUTATIVE (EUROFUNG)-RELATED"/>
    <property type="match status" value="1"/>
</dbReference>
<evidence type="ECO:0000256" key="4">
    <source>
        <dbReference type="ARBA" id="ARBA00022723"/>
    </source>
</evidence>
<dbReference type="EMBL" id="WIWS01000034">
    <property type="protein sequence ID" value="KAF3220079.1"/>
    <property type="molecule type" value="Genomic_DNA"/>
</dbReference>
<keyword evidence="5 9" id="KW-0560">Oxidoreductase</keyword>
<evidence type="ECO:0000313" key="10">
    <source>
        <dbReference type="EMBL" id="KAF3211996.1"/>
    </source>
</evidence>
<evidence type="ECO:0000256" key="8">
    <source>
        <dbReference type="PIRSR" id="PIRSR602402-1"/>
    </source>
</evidence>
<keyword evidence="7 9" id="KW-0503">Monooxygenase</keyword>
<dbReference type="EMBL" id="WIPF01000017">
    <property type="protein sequence ID" value="KAF3228166.1"/>
    <property type="molecule type" value="Genomic_DNA"/>
</dbReference>
<dbReference type="PRINTS" id="PR00464">
    <property type="entry name" value="EP450II"/>
</dbReference>
<dbReference type="Pfam" id="PF00067">
    <property type="entry name" value="p450"/>
    <property type="match status" value="1"/>
</dbReference>
<feature type="binding site" description="axial binding residue" evidence="8">
    <location>
        <position position="463"/>
    </location>
    <ligand>
        <name>heme</name>
        <dbReference type="ChEBI" id="CHEBI:30413"/>
    </ligand>
    <ligandPart>
        <name>Fe</name>
        <dbReference type="ChEBI" id="CHEBI:18248"/>
    </ligandPart>
</feature>
<dbReference type="Proteomes" id="UP000483672">
    <property type="component" value="Unassembled WGS sequence"/>
</dbReference>
<gene>
    <name evidence="12" type="primary">ALK2_2</name>
    <name evidence="11" type="ORF">TWF106_006826</name>
    <name evidence="12" type="ORF">TWF191_003103</name>
    <name evidence="10" type="ORF">TWF679_006120</name>
</gene>
<dbReference type="EMBL" id="WIWT01000031">
    <property type="protein sequence ID" value="KAF3211996.1"/>
    <property type="molecule type" value="Genomic_DNA"/>
</dbReference>
<evidence type="ECO:0000256" key="2">
    <source>
        <dbReference type="ARBA" id="ARBA00010617"/>
    </source>
</evidence>
<protein>
    <submittedName>
        <fullName evidence="12">Protein kinase alk2</fullName>
    </submittedName>
</protein>
<keyword evidence="3 8" id="KW-0349">Heme</keyword>
<keyword evidence="12" id="KW-0808">Transferase</keyword>
<comment type="similarity">
    <text evidence="2 9">Belongs to the cytochrome P450 family.</text>
</comment>
<dbReference type="PRINTS" id="PR00385">
    <property type="entry name" value="P450"/>
</dbReference>
<evidence type="ECO:0000256" key="6">
    <source>
        <dbReference type="ARBA" id="ARBA00023004"/>
    </source>
</evidence>
<keyword evidence="6 8" id="KW-0408">Iron</keyword>
<dbReference type="PRINTS" id="PR01239">
    <property type="entry name" value="EP450IICYP52"/>
</dbReference>
<evidence type="ECO:0000313" key="14">
    <source>
        <dbReference type="Proteomes" id="UP000483672"/>
    </source>
</evidence>
<dbReference type="PROSITE" id="PS00086">
    <property type="entry name" value="CYTOCHROME_P450"/>
    <property type="match status" value="1"/>
</dbReference>
<dbReference type="InterPro" id="IPR002974">
    <property type="entry name" value="Cyt_P450_E_CYP52_ascomycetes"/>
</dbReference>
<dbReference type="InterPro" id="IPR036396">
    <property type="entry name" value="Cyt_P450_sf"/>
</dbReference>
<dbReference type="InterPro" id="IPR002402">
    <property type="entry name" value="Cyt_P450_E_grp-II"/>
</dbReference>
<evidence type="ECO:0000313" key="13">
    <source>
        <dbReference type="Proteomes" id="UP000472727"/>
    </source>
</evidence>
<organism evidence="12 14">
    <name type="scientific">Orbilia oligospora</name>
    <name type="common">Nematode-trapping fungus</name>
    <name type="synonym">Arthrobotrys oligospora</name>
    <dbReference type="NCBI Taxonomy" id="2813651"/>
    <lineage>
        <taxon>Eukaryota</taxon>
        <taxon>Fungi</taxon>
        <taxon>Dikarya</taxon>
        <taxon>Ascomycota</taxon>
        <taxon>Pezizomycotina</taxon>
        <taxon>Orbiliomycetes</taxon>
        <taxon>Orbiliales</taxon>
        <taxon>Orbiliaceae</taxon>
        <taxon>Orbilia</taxon>
    </lineage>
</organism>
<evidence type="ECO:0000313" key="11">
    <source>
        <dbReference type="EMBL" id="KAF3220079.1"/>
    </source>
</evidence>
<accession>A0A6G1MDH9</accession>
<dbReference type="InterPro" id="IPR017972">
    <property type="entry name" value="Cyt_P450_CS"/>
</dbReference>
<keyword evidence="12" id="KW-0418">Kinase</keyword>
<evidence type="ECO:0000256" key="5">
    <source>
        <dbReference type="ARBA" id="ARBA00023002"/>
    </source>
</evidence>
<evidence type="ECO:0000256" key="3">
    <source>
        <dbReference type="ARBA" id="ARBA00022617"/>
    </source>
</evidence>
<dbReference type="InterPro" id="IPR001128">
    <property type="entry name" value="Cyt_P450"/>
</dbReference>
<evidence type="ECO:0000256" key="1">
    <source>
        <dbReference type="ARBA" id="ARBA00001971"/>
    </source>
</evidence>
<dbReference type="Proteomes" id="UP000614610">
    <property type="component" value="Unassembled WGS sequence"/>
</dbReference>
<sequence length="518" mass="59185">MRQYFIGVTAALVFYILWSKITFALRQRKFEKSHGTKPPNYMVNGLPFGIDYVVCLLNHVKRQTVLEFMRGNYEEYGHTFAMNTLGETTITTREPKNLQAMLSTQFKDFSAGDGKRGPFGPLMGQAIINLDGPAWEHHRALLRPQFSRNQITQLQNLEEHFITLTKCIPDSTSSSSVDLQELFFELTMDTSTDFLFGESTDTLKQRLSILEDKESRGEEFLAGASFAKAFNDAQEHSFKRFCMKDLYALHNPKEFRDAVRECHLFVDRYVNSAIERAKSGKAGTGKYIFMDAITRDTLNPSLLRDAALSLLLAGRDTTGSLIGFIFYLLVRHSEIQDKLRRVIYEEFGPTYEPSRITFESLKNCKYLKYVIDEVSRLYPTIPINGRVAVNDTTLPLGGGIDGKSPLFVPKGTPVEFCIYAMHRRVDIWGEDAHCFRPERWETRTKTETSSWEYLPFNGGPRVCIGQQFALTETAYTVVRMFQEFKRFESGDMDPFVKTLSLLSTCVGGKGVLVRCYRE</sequence>
<comment type="caution">
    <text evidence="12">The sequence shown here is derived from an EMBL/GenBank/DDBJ whole genome shotgun (WGS) entry which is preliminary data.</text>
</comment>
<dbReference type="InterPro" id="IPR047146">
    <property type="entry name" value="Cyt_P450_E_CYP52_fungi"/>
</dbReference>
<evidence type="ECO:0000256" key="7">
    <source>
        <dbReference type="ARBA" id="ARBA00023033"/>
    </source>
</evidence>
<name>A0A6G1MDH9_ORBOL</name>
<dbReference type="GO" id="GO:0016301">
    <property type="term" value="F:kinase activity"/>
    <property type="evidence" value="ECO:0007669"/>
    <property type="project" value="UniProtKB-KW"/>
</dbReference>
<dbReference type="OrthoDB" id="1470350at2759"/>
<dbReference type="Gene3D" id="1.10.630.10">
    <property type="entry name" value="Cytochrome P450"/>
    <property type="match status" value="1"/>
</dbReference>
<dbReference type="SUPFAM" id="SSF48264">
    <property type="entry name" value="Cytochrome P450"/>
    <property type="match status" value="1"/>
</dbReference>